<gene>
    <name evidence="2" type="primary">Nfu_g_1_015926</name>
</gene>
<protein>
    <submittedName>
        <fullName evidence="2">Uncharacterized protein</fullName>
    </submittedName>
</protein>
<dbReference type="AlphaFoldDB" id="A0A1A8UQT9"/>
<evidence type="ECO:0000256" key="1">
    <source>
        <dbReference type="SAM" id="MobiDB-lite"/>
    </source>
</evidence>
<reference evidence="2" key="1">
    <citation type="submission" date="2016-05" db="EMBL/GenBank/DDBJ databases">
        <authorList>
            <person name="Lavstsen T."/>
            <person name="Jespersen J.S."/>
        </authorList>
    </citation>
    <scope>NUCLEOTIDE SEQUENCE</scope>
    <source>
        <tissue evidence="2">Brain</tissue>
    </source>
</reference>
<proteinExistence type="predicted"/>
<name>A0A1A8UQT9_NOTFU</name>
<feature type="region of interest" description="Disordered" evidence="1">
    <location>
        <begin position="50"/>
        <end position="69"/>
    </location>
</feature>
<organism evidence="2">
    <name type="scientific">Nothobranchius furzeri</name>
    <name type="common">Turquoise killifish</name>
    <dbReference type="NCBI Taxonomy" id="105023"/>
    <lineage>
        <taxon>Eukaryota</taxon>
        <taxon>Metazoa</taxon>
        <taxon>Chordata</taxon>
        <taxon>Craniata</taxon>
        <taxon>Vertebrata</taxon>
        <taxon>Euteleostomi</taxon>
        <taxon>Actinopterygii</taxon>
        <taxon>Neopterygii</taxon>
        <taxon>Teleostei</taxon>
        <taxon>Neoteleostei</taxon>
        <taxon>Acanthomorphata</taxon>
        <taxon>Ovalentaria</taxon>
        <taxon>Atherinomorphae</taxon>
        <taxon>Cyprinodontiformes</taxon>
        <taxon>Nothobranchiidae</taxon>
        <taxon>Nothobranchius</taxon>
    </lineage>
</organism>
<reference evidence="2" key="2">
    <citation type="submission" date="2016-06" db="EMBL/GenBank/DDBJ databases">
        <title>The genome of a short-lived fish provides insights into sex chromosome evolution and the genetic control of aging.</title>
        <authorList>
            <person name="Reichwald K."/>
            <person name="Felder M."/>
            <person name="Petzold A."/>
            <person name="Koch P."/>
            <person name="Groth M."/>
            <person name="Platzer M."/>
        </authorList>
    </citation>
    <scope>NUCLEOTIDE SEQUENCE</scope>
    <source>
        <tissue evidence="2">Brain</tissue>
    </source>
</reference>
<dbReference type="EMBL" id="HAEJ01010262">
    <property type="protein sequence ID" value="SBS50719.1"/>
    <property type="molecule type" value="Transcribed_RNA"/>
</dbReference>
<sequence length="108" mass="12168">MSLMGPGWNSCQEIQGFDLFSLSYKTERSLDYFQGFSLHEVLNEFVATSERSGVGPGASSQQDRSKPPHLALLHQEERQLFSLMVIGPFLVENHEDADPQFSNYTSEP</sequence>
<accession>A0A1A8UQT9</accession>
<evidence type="ECO:0000313" key="2">
    <source>
        <dbReference type="EMBL" id="SBS50719.1"/>
    </source>
</evidence>